<evidence type="ECO:0000313" key="1">
    <source>
        <dbReference type="Proteomes" id="UP000515121"/>
    </source>
</evidence>
<dbReference type="GeneID" id="111274304"/>
<evidence type="ECO:0000313" key="2">
    <source>
        <dbReference type="RefSeq" id="XP_022714623.1"/>
    </source>
</evidence>
<proteinExistence type="predicted"/>
<name>A0A6P5WEZ9_DURZI</name>
<gene>
    <name evidence="2" type="primary">LOC111274304</name>
</gene>
<sequence>MAIKTQELIVTVPCRRHLLPFFADASTSFGHDHCYLLSLLTFTVMICQWHICSSTSTISTRDKTTTNPEYAKWIKQDKLILYAIIASSGETVVLMTAASKTSYGAMTRLTNLFASKTRSRVMYFKKKLSLSTQGNKPVAEFMPVMKSIADELALAQAPATEDNLIIFILNGLGMQFREISTAIRARESAISLEELHDKLTNFEAVIKQEKLITTPVITTNMVRKGKRYEQQQKGNNP</sequence>
<accession>A0A6P5WEZ9</accession>
<reference evidence="2" key="1">
    <citation type="submission" date="2025-08" db="UniProtKB">
        <authorList>
            <consortium name="RefSeq"/>
        </authorList>
    </citation>
    <scope>IDENTIFICATION</scope>
    <source>
        <tissue evidence="2">Fruit stalk</tissue>
    </source>
</reference>
<dbReference type="RefSeq" id="XP_022714623.1">
    <property type="nucleotide sequence ID" value="XM_022858888.1"/>
</dbReference>
<dbReference type="KEGG" id="dzi:111274304"/>
<organism evidence="1 2">
    <name type="scientific">Durio zibethinus</name>
    <name type="common">Durian</name>
    <dbReference type="NCBI Taxonomy" id="66656"/>
    <lineage>
        <taxon>Eukaryota</taxon>
        <taxon>Viridiplantae</taxon>
        <taxon>Streptophyta</taxon>
        <taxon>Embryophyta</taxon>
        <taxon>Tracheophyta</taxon>
        <taxon>Spermatophyta</taxon>
        <taxon>Magnoliopsida</taxon>
        <taxon>eudicotyledons</taxon>
        <taxon>Gunneridae</taxon>
        <taxon>Pentapetalae</taxon>
        <taxon>rosids</taxon>
        <taxon>malvids</taxon>
        <taxon>Malvales</taxon>
        <taxon>Malvaceae</taxon>
        <taxon>Helicteroideae</taxon>
        <taxon>Durio</taxon>
    </lineage>
</organism>
<dbReference type="AlphaFoldDB" id="A0A6P5WEZ9"/>
<dbReference type="OrthoDB" id="1002534at2759"/>
<protein>
    <submittedName>
        <fullName evidence="2">Uncharacterized protein LOC111274304</fullName>
    </submittedName>
</protein>
<dbReference type="Proteomes" id="UP000515121">
    <property type="component" value="Unplaced"/>
</dbReference>
<dbReference type="Pfam" id="PF14223">
    <property type="entry name" value="Retrotran_gag_2"/>
    <property type="match status" value="1"/>
</dbReference>
<dbReference type="PANTHER" id="PTHR47481">
    <property type="match status" value="1"/>
</dbReference>
<dbReference type="PANTHER" id="PTHR47481:SF9">
    <property type="entry name" value="RETROTRANSPOSON GAG DOMAIN-CONTAINING PROTEIN"/>
    <property type="match status" value="1"/>
</dbReference>
<keyword evidence="1" id="KW-1185">Reference proteome</keyword>